<dbReference type="EMBL" id="LC534415">
    <property type="protein sequence ID" value="BCB67472.1"/>
    <property type="molecule type" value="Genomic_DNA"/>
</dbReference>
<proteinExistence type="predicted"/>
<protein>
    <submittedName>
        <fullName evidence="1">Uncharacterized protein</fullName>
    </submittedName>
</protein>
<reference evidence="1" key="1">
    <citation type="journal article" date="2021" name="Microbiol. Resour. Announc.">
        <title>Genome Sequence of Lymphocystis Disease Virus 2 LCDV-JP_Oita_2018, Isolated from a Diseased Japanese Flounder (Paralichthys olivaceus) in Japan.</title>
        <authorList>
            <person name="Kawato S."/>
            <person name="Nozaki R."/>
            <person name="Hirono I."/>
            <person name="Kondo H."/>
        </authorList>
    </citation>
    <scope>NUCLEOTIDE SEQUENCE</scope>
    <source>
        <strain evidence="1">LCDV-JP_Oita_2018</strain>
    </source>
</reference>
<accession>A0A6F8X003</accession>
<dbReference type="Proteomes" id="UP000501113">
    <property type="component" value="Segment"/>
</dbReference>
<evidence type="ECO:0000313" key="1">
    <source>
        <dbReference type="EMBL" id="BCB67472.1"/>
    </source>
</evidence>
<sequence length="139" mass="16258">MTSPTELIIKHIYMIEGESFKTGFLNLLKLKTKTSEHQLGTIQAKIINILNNLLRKDDLEKSLNLFKSCYHSCLPVENLTKEKCIQISINLSQILKSNDSHKLISLFKEYNVLLFFVKDDSFFKIFRRLILFYLITLTL</sequence>
<organism evidence="1">
    <name type="scientific">Lymphocystis disease virus 2</name>
    <dbReference type="NCBI Taxonomy" id="159183"/>
    <lineage>
        <taxon>Viruses</taxon>
        <taxon>Varidnaviria</taxon>
        <taxon>Bamfordvirae</taxon>
        <taxon>Nucleocytoviricota</taxon>
        <taxon>Megaviricetes</taxon>
        <taxon>Pimascovirales</taxon>
        <taxon>Pimascovirales incertae sedis</taxon>
        <taxon>Iridoviridae</taxon>
        <taxon>Alphairidovirinae</taxon>
        <taxon>Lymphocystivirus</taxon>
        <taxon>Lymphocystivirus paralichthys1</taxon>
    </lineage>
</organism>
<name>A0A6F8X003_9VIRU</name>